<gene>
    <name evidence="2" type="ORF">JYU34_015106</name>
</gene>
<dbReference type="Proteomes" id="UP000823941">
    <property type="component" value="Chromosome 20"/>
</dbReference>
<organism evidence="2 3">
    <name type="scientific">Plutella xylostella</name>
    <name type="common">Diamondback moth</name>
    <name type="synonym">Plutella maculipennis</name>
    <dbReference type="NCBI Taxonomy" id="51655"/>
    <lineage>
        <taxon>Eukaryota</taxon>
        <taxon>Metazoa</taxon>
        <taxon>Ecdysozoa</taxon>
        <taxon>Arthropoda</taxon>
        <taxon>Hexapoda</taxon>
        <taxon>Insecta</taxon>
        <taxon>Pterygota</taxon>
        <taxon>Neoptera</taxon>
        <taxon>Endopterygota</taxon>
        <taxon>Lepidoptera</taxon>
        <taxon>Glossata</taxon>
        <taxon>Ditrysia</taxon>
        <taxon>Yponomeutoidea</taxon>
        <taxon>Plutellidae</taxon>
        <taxon>Plutella</taxon>
    </lineage>
</organism>
<keyword evidence="3" id="KW-1185">Reference proteome</keyword>
<reference evidence="2 3" key="1">
    <citation type="submission" date="2021-06" db="EMBL/GenBank/DDBJ databases">
        <title>A haploid diamondback moth (Plutella xylostella L.) genome assembly resolves 31 chromosomes and identifies a diamide resistance mutation.</title>
        <authorList>
            <person name="Ward C.M."/>
            <person name="Perry K.D."/>
            <person name="Baker G."/>
            <person name="Powis K."/>
            <person name="Heckel D.G."/>
            <person name="Baxter S.W."/>
        </authorList>
    </citation>
    <scope>NUCLEOTIDE SEQUENCE [LARGE SCALE GENOMIC DNA]</scope>
    <source>
        <strain evidence="2 3">LV</strain>
        <tissue evidence="2">Single pupa</tissue>
    </source>
</reference>
<evidence type="ECO:0000256" key="1">
    <source>
        <dbReference type="SAM" id="MobiDB-lite"/>
    </source>
</evidence>
<feature type="compositionally biased region" description="Polar residues" evidence="1">
    <location>
        <begin position="28"/>
        <end position="42"/>
    </location>
</feature>
<feature type="region of interest" description="Disordered" evidence="1">
    <location>
        <begin position="145"/>
        <end position="171"/>
    </location>
</feature>
<feature type="region of interest" description="Disordered" evidence="1">
    <location>
        <begin position="1"/>
        <end position="45"/>
    </location>
</feature>
<feature type="non-terminal residue" evidence="2">
    <location>
        <position position="282"/>
    </location>
</feature>
<sequence length="282" mass="31928">MNFMDTITFRRRPRAQSETNVTDDDINATKTTLDGTTNSMPSFSEDEDEIVKDLKLQIEHLNRDLKAAHEEITNLNLENSELKSNIEILQKENNIYKKVANSLKNDLVTPKKKLTKKSEITPKLNLTPMIDTTVIKKGEEKCATKTSPASLKKSKGKNIVKPSKKGEDKCTAETIPASAKKSKGKNIAKPKRIQTKPIPSKMVILSSNKHNKIMEIAEETYPSNLRLTHLLYPNLGTRGLLEKLEQDEIKNLTLKDICIILLGEEEFATTNNYFELVLHLRE</sequence>
<accession>A0ABQ7Q6B6</accession>
<comment type="caution">
    <text evidence="2">The sequence shown here is derived from an EMBL/GenBank/DDBJ whole genome shotgun (WGS) entry which is preliminary data.</text>
</comment>
<name>A0ABQ7Q6B6_PLUXY</name>
<evidence type="ECO:0000313" key="2">
    <source>
        <dbReference type="EMBL" id="KAG7300777.1"/>
    </source>
</evidence>
<protein>
    <submittedName>
        <fullName evidence="2">Uncharacterized protein</fullName>
    </submittedName>
</protein>
<evidence type="ECO:0000313" key="3">
    <source>
        <dbReference type="Proteomes" id="UP000823941"/>
    </source>
</evidence>
<proteinExistence type="predicted"/>
<dbReference type="Gene3D" id="1.20.5.1700">
    <property type="match status" value="1"/>
</dbReference>
<dbReference type="EMBL" id="JAHIBW010000020">
    <property type="protein sequence ID" value="KAG7300777.1"/>
    <property type="molecule type" value="Genomic_DNA"/>
</dbReference>